<organism evidence="2 3">
    <name type="scientific">Pedobacter suwonensis</name>
    <dbReference type="NCBI Taxonomy" id="332999"/>
    <lineage>
        <taxon>Bacteria</taxon>
        <taxon>Pseudomonadati</taxon>
        <taxon>Bacteroidota</taxon>
        <taxon>Sphingobacteriia</taxon>
        <taxon>Sphingobacteriales</taxon>
        <taxon>Sphingobacteriaceae</taxon>
        <taxon>Pedobacter</taxon>
    </lineage>
</organism>
<evidence type="ECO:0000259" key="1">
    <source>
        <dbReference type="PROSITE" id="PS50206"/>
    </source>
</evidence>
<dbReference type="InterPro" id="IPR001763">
    <property type="entry name" value="Rhodanese-like_dom"/>
</dbReference>
<proteinExistence type="predicted"/>
<feature type="domain" description="Rhodanese" evidence="1">
    <location>
        <begin position="30"/>
        <end position="111"/>
    </location>
</feature>
<dbReference type="RefSeq" id="WP_197413310.1">
    <property type="nucleotide sequence ID" value="NZ_FOJM01000014.1"/>
</dbReference>
<dbReference type="STRING" id="332999.SAMN04488511_114131"/>
<dbReference type="PROSITE" id="PS50206">
    <property type="entry name" value="RHODANESE_3"/>
    <property type="match status" value="1"/>
</dbReference>
<dbReference type="PANTHER" id="PTHR43031">
    <property type="entry name" value="FAD-DEPENDENT OXIDOREDUCTASE"/>
    <property type="match status" value="1"/>
</dbReference>
<evidence type="ECO:0000313" key="3">
    <source>
        <dbReference type="Proteomes" id="UP000198836"/>
    </source>
</evidence>
<dbReference type="GO" id="GO:0016740">
    <property type="term" value="F:transferase activity"/>
    <property type="evidence" value="ECO:0007669"/>
    <property type="project" value="UniProtKB-KW"/>
</dbReference>
<gene>
    <name evidence="2" type="ORF">SAMN04488511_114131</name>
</gene>
<keyword evidence="3" id="KW-1185">Reference proteome</keyword>
<name>A0A1I0TU83_9SPHI</name>
<dbReference type="PANTHER" id="PTHR43031:SF1">
    <property type="entry name" value="PYRIDINE NUCLEOTIDE-DISULPHIDE OXIDOREDUCTASE"/>
    <property type="match status" value="1"/>
</dbReference>
<reference evidence="3" key="1">
    <citation type="submission" date="2016-10" db="EMBL/GenBank/DDBJ databases">
        <authorList>
            <person name="Varghese N."/>
            <person name="Submissions S."/>
        </authorList>
    </citation>
    <scope>NUCLEOTIDE SEQUENCE [LARGE SCALE GENOMIC DNA]</scope>
    <source>
        <strain evidence="3">DSM 18130</strain>
    </source>
</reference>
<dbReference type="Pfam" id="PF00581">
    <property type="entry name" value="Rhodanese"/>
    <property type="match status" value="1"/>
</dbReference>
<dbReference type="Proteomes" id="UP000198836">
    <property type="component" value="Unassembled WGS sequence"/>
</dbReference>
<dbReference type="Gene3D" id="3.40.250.10">
    <property type="entry name" value="Rhodanese-like domain"/>
    <property type="match status" value="1"/>
</dbReference>
<keyword evidence="2" id="KW-0808">Transferase</keyword>
<dbReference type="EMBL" id="FOJM01000014">
    <property type="protein sequence ID" value="SFA55290.1"/>
    <property type="molecule type" value="Genomic_DNA"/>
</dbReference>
<dbReference type="CDD" id="cd00158">
    <property type="entry name" value="RHOD"/>
    <property type="match status" value="1"/>
</dbReference>
<dbReference type="SUPFAM" id="SSF52821">
    <property type="entry name" value="Rhodanese/Cell cycle control phosphatase"/>
    <property type="match status" value="1"/>
</dbReference>
<evidence type="ECO:0000313" key="2">
    <source>
        <dbReference type="EMBL" id="SFA55290.1"/>
    </source>
</evidence>
<dbReference type="AlphaFoldDB" id="A0A1I0TU83"/>
<protein>
    <submittedName>
        <fullName evidence="2">Rhodanese-related sulfurtransferase</fullName>
    </submittedName>
</protein>
<accession>A0A1I0TU83</accession>
<dbReference type="InterPro" id="IPR050229">
    <property type="entry name" value="GlpE_sulfurtransferase"/>
</dbReference>
<dbReference type="SMART" id="SM00450">
    <property type="entry name" value="RHOD"/>
    <property type="match status" value="1"/>
</dbReference>
<dbReference type="InterPro" id="IPR036873">
    <property type="entry name" value="Rhodanese-like_dom_sf"/>
</dbReference>
<sequence>MNKLLQMISSFFSKGAYNLDGYHFKNEFTKSSDAVLLDVRTKPEYAPGALPSAIYIDFLGSAFSLELAKLDKAKRYFLYCRSGKRSSSAVSEMRKLGVEAFNLVGGIGTWPK</sequence>